<sequence>MEGLIPLVIHAIKRSRDRSKYRCLSRGDIASCGRISDWSHDYSSGHRRTGPELPQRTLGDYVSSDPHLGPSPSLRSFGNARADPRSSVAIGLRSVKY</sequence>
<comment type="caution">
    <text evidence="2">The sequence shown here is derived from an EMBL/GenBank/DDBJ whole genome shotgun (WGS) entry which is preliminary data.</text>
</comment>
<dbReference type="AlphaFoldDB" id="A0A9D5HEU8"/>
<reference evidence="2" key="1">
    <citation type="submission" date="2021-03" db="EMBL/GenBank/DDBJ databases">
        <authorList>
            <person name="Li Z."/>
            <person name="Yang C."/>
        </authorList>
    </citation>
    <scope>NUCLEOTIDE SEQUENCE</scope>
    <source>
        <strain evidence="2">Dzin_1.0</strain>
        <tissue evidence="2">Leaf</tissue>
    </source>
</reference>
<dbReference type="OrthoDB" id="1929722at2759"/>
<evidence type="ECO:0000256" key="1">
    <source>
        <dbReference type="SAM" id="MobiDB-lite"/>
    </source>
</evidence>
<gene>
    <name evidence="2" type="ORF">J5N97_015663</name>
</gene>
<dbReference type="PANTHER" id="PTHR38370">
    <property type="entry name" value="BETA-1,4-XYLOSIDASE"/>
    <property type="match status" value="1"/>
</dbReference>
<proteinExistence type="predicted"/>
<name>A0A9D5HEU8_9LILI</name>
<organism evidence="2 3">
    <name type="scientific">Dioscorea zingiberensis</name>
    <dbReference type="NCBI Taxonomy" id="325984"/>
    <lineage>
        <taxon>Eukaryota</taxon>
        <taxon>Viridiplantae</taxon>
        <taxon>Streptophyta</taxon>
        <taxon>Embryophyta</taxon>
        <taxon>Tracheophyta</taxon>
        <taxon>Spermatophyta</taxon>
        <taxon>Magnoliopsida</taxon>
        <taxon>Liliopsida</taxon>
        <taxon>Dioscoreales</taxon>
        <taxon>Dioscoreaceae</taxon>
        <taxon>Dioscorea</taxon>
    </lineage>
</organism>
<evidence type="ECO:0000313" key="2">
    <source>
        <dbReference type="EMBL" id="KAJ0973698.1"/>
    </source>
</evidence>
<protein>
    <submittedName>
        <fullName evidence="2">Uncharacterized protein</fullName>
    </submittedName>
</protein>
<keyword evidence="3" id="KW-1185">Reference proteome</keyword>
<reference evidence="2" key="2">
    <citation type="journal article" date="2022" name="Hortic Res">
        <title>The genome of Dioscorea zingiberensis sheds light on the biosynthesis, origin and evolution of the medicinally important diosgenin saponins.</title>
        <authorList>
            <person name="Li Y."/>
            <person name="Tan C."/>
            <person name="Li Z."/>
            <person name="Guo J."/>
            <person name="Li S."/>
            <person name="Chen X."/>
            <person name="Wang C."/>
            <person name="Dai X."/>
            <person name="Yang H."/>
            <person name="Song W."/>
            <person name="Hou L."/>
            <person name="Xu J."/>
            <person name="Tong Z."/>
            <person name="Xu A."/>
            <person name="Yuan X."/>
            <person name="Wang W."/>
            <person name="Yang Q."/>
            <person name="Chen L."/>
            <person name="Sun Z."/>
            <person name="Wang K."/>
            <person name="Pan B."/>
            <person name="Chen J."/>
            <person name="Bao Y."/>
            <person name="Liu F."/>
            <person name="Qi X."/>
            <person name="Gang D.R."/>
            <person name="Wen J."/>
            <person name="Li J."/>
        </authorList>
    </citation>
    <scope>NUCLEOTIDE SEQUENCE</scope>
    <source>
        <strain evidence="2">Dzin_1.0</strain>
    </source>
</reference>
<feature type="region of interest" description="Disordered" evidence="1">
    <location>
        <begin position="41"/>
        <end position="84"/>
    </location>
</feature>
<dbReference type="Proteomes" id="UP001085076">
    <property type="component" value="Miscellaneous, Linkage group lg04"/>
</dbReference>
<evidence type="ECO:0000313" key="3">
    <source>
        <dbReference type="Proteomes" id="UP001085076"/>
    </source>
</evidence>
<dbReference type="PANTHER" id="PTHR38370:SF1">
    <property type="entry name" value="BETA-1,4-XYLOSIDASE"/>
    <property type="match status" value="1"/>
</dbReference>
<accession>A0A9D5HEU8</accession>
<dbReference type="EMBL" id="JAGGNH010000004">
    <property type="protein sequence ID" value="KAJ0973698.1"/>
    <property type="molecule type" value="Genomic_DNA"/>
</dbReference>